<proteinExistence type="predicted"/>
<name>A0A061JIN0_9PROT</name>
<dbReference type="AlphaFoldDB" id="A0A061JIN0"/>
<dbReference type="Proteomes" id="UP000026922">
    <property type="component" value="Unassembled WGS sequence"/>
</dbReference>
<comment type="caution">
    <text evidence="1">The sequence shown here is derived from an EMBL/GenBank/DDBJ whole genome shotgun (WGS) entry which is preliminary data.</text>
</comment>
<evidence type="ECO:0000313" key="1">
    <source>
        <dbReference type="EMBL" id="ETZ05468.1"/>
    </source>
</evidence>
<evidence type="ECO:0000313" key="2">
    <source>
        <dbReference type="Proteomes" id="UP000026922"/>
    </source>
</evidence>
<reference evidence="1 2" key="1">
    <citation type="journal article" date="2013" name="Genome Announc.">
        <title>Draft Genome Sequence of Holospora undulata Strain HU1, a Micronucleus-Specific Symbiont of the Ciliate Paramecium caudatum.</title>
        <authorList>
            <person name="Dohra H."/>
            <person name="Suzuki H."/>
            <person name="Suzuki T."/>
            <person name="Tanaka K."/>
            <person name="Fujishima M."/>
        </authorList>
    </citation>
    <scope>NUCLEOTIDE SEQUENCE [LARGE SCALE GENOMIC DNA]</scope>
    <source>
        <strain evidence="1 2">HU1</strain>
    </source>
</reference>
<organism evidence="1 2">
    <name type="scientific">Holospora undulata HU1</name>
    <dbReference type="NCBI Taxonomy" id="1321371"/>
    <lineage>
        <taxon>Bacteria</taxon>
        <taxon>Pseudomonadati</taxon>
        <taxon>Pseudomonadota</taxon>
        <taxon>Alphaproteobacteria</taxon>
        <taxon>Holosporales</taxon>
        <taxon>Holosporaceae</taxon>
        <taxon>Holospora</taxon>
    </lineage>
</organism>
<gene>
    <name evidence="1" type="ORF">K737_300090</name>
</gene>
<keyword evidence="2" id="KW-1185">Reference proteome</keyword>
<accession>A0A061JIN0</accession>
<sequence length="87" mass="10457">MYYENKLHKNVYQKFRKKVLQLKSAGESFINLPDLPLIQNCLYTSKVKFRPRWLIQNRNTIFKKVTGQIPLYILENKTLAHKIFTEN</sequence>
<dbReference type="EMBL" id="ARPM03000041">
    <property type="protein sequence ID" value="ETZ05468.1"/>
    <property type="molecule type" value="Genomic_DNA"/>
</dbReference>
<protein>
    <submittedName>
        <fullName evidence="1">Uncharacterized protein</fullName>
    </submittedName>
</protein>